<reference evidence="4" key="2">
    <citation type="submission" date="2025-08" db="UniProtKB">
        <authorList>
            <consortium name="Ensembl"/>
        </authorList>
    </citation>
    <scope>IDENTIFICATION</scope>
</reference>
<dbReference type="STRING" id="9541.ENSMFAP00000018542"/>
<dbReference type="GeneTree" id="ENSGT00940000153097"/>
<sequence>MSGHQRTRSRSRERRDDQDSNHPIGAVVAQEPPSDDQLQQQEPPIESQDYTPGQERDEGALEFQGEGWERKNAYEWRRYLAAYLWELTRSKTGGERGDGPNVKGEFLPNLEPVKIPEAGEGPPSV</sequence>
<evidence type="ECO:0000256" key="1">
    <source>
        <dbReference type="ARBA" id="ARBA00007043"/>
    </source>
</evidence>
<evidence type="ECO:0000256" key="2">
    <source>
        <dbReference type="SAM" id="MobiDB-lite"/>
    </source>
</evidence>
<dbReference type="PANTHER" id="PTHR14047:SF1">
    <property type="entry name" value="P ANTIGEN FAMILY MEMBER 3"/>
    <property type="match status" value="1"/>
</dbReference>
<protein>
    <submittedName>
        <fullName evidence="4">PAGE family member 3</fullName>
    </submittedName>
</protein>
<dbReference type="VEuPathDB" id="HostDB:ENSMFAG00000032335"/>
<dbReference type="Ensembl" id="ENSMFAT00000069087.2">
    <property type="protein sequence ID" value="ENSMFAP00000018542.2"/>
    <property type="gene ID" value="ENSMFAG00000032335.2"/>
</dbReference>
<feature type="region of interest" description="Disordered" evidence="2">
    <location>
        <begin position="1"/>
        <end position="67"/>
    </location>
</feature>
<comment type="similarity">
    <text evidence="1">Belongs to the GAGE family.</text>
</comment>
<accession>A0A2K5V1E7</accession>
<dbReference type="Proteomes" id="UP000233100">
    <property type="component" value="Chromosome X"/>
</dbReference>
<dbReference type="InterPro" id="IPR008625">
    <property type="entry name" value="GAGE_fam"/>
</dbReference>
<keyword evidence="5" id="KW-1185">Reference proteome</keyword>
<dbReference type="SMART" id="SM01379">
    <property type="entry name" value="GAGE"/>
    <property type="match status" value="1"/>
</dbReference>
<reference evidence="4 5" key="1">
    <citation type="submission" date="2013-03" db="EMBL/GenBank/DDBJ databases">
        <authorList>
            <person name="Warren W."/>
            <person name="Wilson R.K."/>
        </authorList>
    </citation>
    <scope>NUCLEOTIDE SEQUENCE</scope>
</reference>
<feature type="region of interest" description="Disordered" evidence="2">
    <location>
        <begin position="90"/>
        <end position="125"/>
    </location>
</feature>
<proteinExistence type="inferred from homology"/>
<dbReference type="Pfam" id="PF05831">
    <property type="entry name" value="GAGE"/>
    <property type="match status" value="1"/>
</dbReference>
<dbReference type="PANTHER" id="PTHR14047">
    <property type="entry name" value="P ANTIGEN FAMILY MEMBER 5-RELATED"/>
    <property type="match status" value="1"/>
</dbReference>
<dbReference type="AlphaFoldDB" id="A0A2K5V1E7"/>
<organism evidence="4 5">
    <name type="scientific">Macaca fascicularis</name>
    <name type="common">Crab-eating macaque</name>
    <name type="synonym">Cynomolgus monkey</name>
    <dbReference type="NCBI Taxonomy" id="9541"/>
    <lineage>
        <taxon>Eukaryota</taxon>
        <taxon>Metazoa</taxon>
        <taxon>Chordata</taxon>
        <taxon>Craniata</taxon>
        <taxon>Vertebrata</taxon>
        <taxon>Euteleostomi</taxon>
        <taxon>Mammalia</taxon>
        <taxon>Eutheria</taxon>
        <taxon>Euarchontoglires</taxon>
        <taxon>Primates</taxon>
        <taxon>Haplorrhini</taxon>
        <taxon>Catarrhini</taxon>
        <taxon>Cercopithecidae</taxon>
        <taxon>Cercopithecinae</taxon>
        <taxon>Macaca</taxon>
    </lineage>
</organism>
<evidence type="ECO:0000313" key="5">
    <source>
        <dbReference type="Proteomes" id="UP000233100"/>
    </source>
</evidence>
<evidence type="ECO:0000313" key="4">
    <source>
        <dbReference type="Ensembl" id="ENSMFAP00000018542.2"/>
    </source>
</evidence>
<name>A0A2K5V1E7_MACFA</name>
<gene>
    <name evidence="4" type="primary">PAGE3</name>
</gene>
<feature type="domain" description="GAGE" evidence="3">
    <location>
        <begin position="1"/>
        <end position="125"/>
    </location>
</feature>
<reference evidence="4" key="3">
    <citation type="submission" date="2025-09" db="UniProtKB">
        <authorList>
            <consortium name="Ensembl"/>
        </authorList>
    </citation>
    <scope>IDENTIFICATION</scope>
</reference>
<dbReference type="InterPro" id="IPR031320">
    <property type="entry name" value="GAGE"/>
</dbReference>
<feature type="compositionally biased region" description="Basic residues" evidence="2">
    <location>
        <begin position="1"/>
        <end position="12"/>
    </location>
</feature>
<evidence type="ECO:0000259" key="3">
    <source>
        <dbReference type="SMART" id="SM01379"/>
    </source>
</evidence>
<dbReference type="Bgee" id="ENSMFAG00000032335">
    <property type="expression patterns" value="Expressed in multicellular organism"/>
</dbReference>